<evidence type="ECO:0000256" key="1">
    <source>
        <dbReference type="SAM" id="Phobius"/>
    </source>
</evidence>
<sequence>MKNIPKHNIFSTPEGYFDQLADQVLEKHKKENNLILTYRWAAAIALVLAFSLTLWTISDTSTTSSSTPTAELDYELEMLIENGSWDEEDMLSFSENPDAVLDQVMVEEWSSYEIDESEFEQELLSY</sequence>
<keyword evidence="1" id="KW-1133">Transmembrane helix</keyword>
<dbReference type="RefSeq" id="WP_290246416.1">
    <property type="nucleotide sequence ID" value="NZ_JAUFQT010000001.1"/>
</dbReference>
<name>A0ABV5J2W4_9BACT</name>
<keyword evidence="1" id="KW-0472">Membrane</keyword>
<evidence type="ECO:0000313" key="2">
    <source>
        <dbReference type="EMBL" id="MFB9211164.1"/>
    </source>
</evidence>
<reference evidence="2 3" key="1">
    <citation type="submission" date="2024-09" db="EMBL/GenBank/DDBJ databases">
        <authorList>
            <person name="Sun Q."/>
            <person name="Mori K."/>
        </authorList>
    </citation>
    <scope>NUCLEOTIDE SEQUENCE [LARGE SCALE GENOMIC DNA]</scope>
    <source>
        <strain evidence="2 3">CECT 7682</strain>
    </source>
</reference>
<protein>
    <submittedName>
        <fullName evidence="2">Uncharacterized protein</fullName>
    </submittedName>
</protein>
<dbReference type="Proteomes" id="UP001589654">
    <property type="component" value="Unassembled WGS sequence"/>
</dbReference>
<accession>A0ABV5J2W4</accession>
<proteinExistence type="predicted"/>
<evidence type="ECO:0000313" key="3">
    <source>
        <dbReference type="Proteomes" id="UP001589654"/>
    </source>
</evidence>
<feature type="transmembrane region" description="Helical" evidence="1">
    <location>
        <begin position="36"/>
        <end position="57"/>
    </location>
</feature>
<dbReference type="EMBL" id="JBHMEW010000043">
    <property type="protein sequence ID" value="MFB9211164.1"/>
    <property type="molecule type" value="Genomic_DNA"/>
</dbReference>
<organism evidence="2 3">
    <name type="scientific">Echinicola jeungdonensis</name>
    <dbReference type="NCBI Taxonomy" id="709343"/>
    <lineage>
        <taxon>Bacteria</taxon>
        <taxon>Pseudomonadati</taxon>
        <taxon>Bacteroidota</taxon>
        <taxon>Cytophagia</taxon>
        <taxon>Cytophagales</taxon>
        <taxon>Cyclobacteriaceae</taxon>
        <taxon>Echinicola</taxon>
    </lineage>
</organism>
<gene>
    <name evidence="2" type="ORF">ACFFUR_05050</name>
</gene>
<keyword evidence="3" id="KW-1185">Reference proteome</keyword>
<comment type="caution">
    <text evidence="2">The sequence shown here is derived from an EMBL/GenBank/DDBJ whole genome shotgun (WGS) entry which is preliminary data.</text>
</comment>
<keyword evidence="1" id="KW-0812">Transmembrane</keyword>